<dbReference type="InterPro" id="IPR010982">
    <property type="entry name" value="Lambda_DNA-bd_dom_sf"/>
</dbReference>
<dbReference type="CDD" id="cd00093">
    <property type="entry name" value="HTH_XRE"/>
    <property type="match status" value="1"/>
</dbReference>
<dbReference type="InterPro" id="IPR001387">
    <property type="entry name" value="Cro/C1-type_HTH"/>
</dbReference>
<dbReference type="SUPFAM" id="SSF47413">
    <property type="entry name" value="lambda repressor-like DNA-binding domains"/>
    <property type="match status" value="1"/>
</dbReference>
<evidence type="ECO:0000313" key="3">
    <source>
        <dbReference type="Proteomes" id="UP000198923"/>
    </source>
</evidence>
<accession>A0A1G8KLZ1</accession>
<evidence type="ECO:0000313" key="2">
    <source>
        <dbReference type="EMBL" id="SDI44453.1"/>
    </source>
</evidence>
<reference evidence="2 3" key="1">
    <citation type="submission" date="2016-10" db="EMBL/GenBank/DDBJ databases">
        <authorList>
            <person name="de Groot N.N."/>
        </authorList>
    </citation>
    <scope>NUCLEOTIDE SEQUENCE [LARGE SCALE GENOMIC DNA]</scope>
    <source>
        <strain evidence="2 3">CPCC 201354</strain>
    </source>
</reference>
<feature type="domain" description="HTH cro/C1-type" evidence="1">
    <location>
        <begin position="6"/>
        <end position="58"/>
    </location>
</feature>
<protein>
    <submittedName>
        <fullName evidence="2">Helix-turn-helix domain-containing protein</fullName>
    </submittedName>
</protein>
<dbReference type="Pfam" id="PF01381">
    <property type="entry name" value="HTH_3"/>
    <property type="match status" value="1"/>
</dbReference>
<dbReference type="Proteomes" id="UP000198923">
    <property type="component" value="Unassembled WGS sequence"/>
</dbReference>
<evidence type="ECO:0000259" key="1">
    <source>
        <dbReference type="PROSITE" id="PS50943"/>
    </source>
</evidence>
<dbReference type="GO" id="GO:0003677">
    <property type="term" value="F:DNA binding"/>
    <property type="evidence" value="ECO:0007669"/>
    <property type="project" value="InterPro"/>
</dbReference>
<name>A0A1G8KLZ1_9ACTN</name>
<dbReference type="STRING" id="504805.SAMN05421505_15221"/>
<dbReference type="AlphaFoldDB" id="A0A1G8KLZ1"/>
<organism evidence="2 3">
    <name type="scientific">Sinosporangium album</name>
    <dbReference type="NCBI Taxonomy" id="504805"/>
    <lineage>
        <taxon>Bacteria</taxon>
        <taxon>Bacillati</taxon>
        <taxon>Actinomycetota</taxon>
        <taxon>Actinomycetes</taxon>
        <taxon>Streptosporangiales</taxon>
        <taxon>Streptosporangiaceae</taxon>
        <taxon>Sinosporangium</taxon>
    </lineage>
</organism>
<keyword evidence="3" id="KW-1185">Reference proteome</keyword>
<proteinExistence type="predicted"/>
<dbReference type="Gene3D" id="1.10.260.40">
    <property type="entry name" value="lambda repressor-like DNA-binding domains"/>
    <property type="match status" value="1"/>
</dbReference>
<gene>
    <name evidence="2" type="ORF">SAMN05421505_15221</name>
</gene>
<sequence length="87" mass="9349">MDGHRLAERRDAMGLSQADVADRMRVPKSRVSQIERGEISTVEAIARYAEVLGGSVFVRADKSLEGSSVGMKSAAKSMGRVVLGVKE</sequence>
<dbReference type="SMART" id="SM00530">
    <property type="entry name" value="HTH_XRE"/>
    <property type="match status" value="1"/>
</dbReference>
<dbReference type="EMBL" id="FNCN01000052">
    <property type="protein sequence ID" value="SDI44453.1"/>
    <property type="molecule type" value="Genomic_DNA"/>
</dbReference>
<dbReference type="PROSITE" id="PS50943">
    <property type="entry name" value="HTH_CROC1"/>
    <property type="match status" value="1"/>
</dbReference>